<dbReference type="EMBL" id="JAWLUM010000004">
    <property type="protein sequence ID" value="MDV7136570.1"/>
    <property type="molecule type" value="Genomic_DNA"/>
</dbReference>
<comment type="caution">
    <text evidence="2">The sequence shown here is derived from an EMBL/GenBank/DDBJ whole genome shotgun (WGS) entry which is preliminary data.</text>
</comment>
<reference evidence="2 3" key="1">
    <citation type="submission" date="2023-10" db="EMBL/GenBank/DDBJ databases">
        <title>Development of a sustainable strategy for remediation of hydrocarbon-contaminated territories based on the waste exchange concept.</title>
        <authorList>
            <person name="Krivoruchko A."/>
        </authorList>
    </citation>
    <scope>NUCLEOTIDE SEQUENCE [LARGE SCALE GENOMIC DNA]</scope>
    <source>
        <strain evidence="2 3">IEGM 1236</strain>
    </source>
</reference>
<feature type="transmembrane region" description="Helical" evidence="1">
    <location>
        <begin position="89"/>
        <end position="109"/>
    </location>
</feature>
<dbReference type="RefSeq" id="WP_317714555.1">
    <property type="nucleotide sequence ID" value="NZ_JAWLUM010000004.1"/>
</dbReference>
<evidence type="ECO:0000313" key="3">
    <source>
        <dbReference type="Proteomes" id="UP001185792"/>
    </source>
</evidence>
<evidence type="ECO:0000313" key="2">
    <source>
        <dbReference type="EMBL" id="MDV7136570.1"/>
    </source>
</evidence>
<dbReference type="Proteomes" id="UP001185792">
    <property type="component" value="Unassembled WGS sequence"/>
</dbReference>
<feature type="transmembrane region" description="Helical" evidence="1">
    <location>
        <begin position="20"/>
        <end position="40"/>
    </location>
</feature>
<keyword evidence="3" id="KW-1185">Reference proteome</keyword>
<sequence>MRSKRIPTTRAFTDRRWSAIAAPTCAVTGGLAFAVAIAIADGEDDFGRQAAAHVPWDRPLVAALALALVVGVPMMLSAYTLWRATPFAAVTAVIAGGLLITWIAVQIVAGAFHPLQILFGLVGVFVMATGWHIASGQARV</sequence>
<protein>
    <submittedName>
        <fullName evidence="2">Uncharacterized protein</fullName>
    </submittedName>
</protein>
<keyword evidence="1" id="KW-0472">Membrane</keyword>
<proteinExistence type="predicted"/>
<feature type="transmembrane region" description="Helical" evidence="1">
    <location>
        <begin position="115"/>
        <end position="134"/>
    </location>
</feature>
<organism evidence="2 3">
    <name type="scientific">Williamsia marianensis</name>
    <dbReference type="NCBI Taxonomy" id="85044"/>
    <lineage>
        <taxon>Bacteria</taxon>
        <taxon>Bacillati</taxon>
        <taxon>Actinomycetota</taxon>
        <taxon>Actinomycetes</taxon>
        <taxon>Mycobacteriales</taxon>
        <taxon>Nocardiaceae</taxon>
        <taxon>Williamsia</taxon>
    </lineage>
</organism>
<feature type="transmembrane region" description="Helical" evidence="1">
    <location>
        <begin position="60"/>
        <end position="82"/>
    </location>
</feature>
<evidence type="ECO:0000256" key="1">
    <source>
        <dbReference type="SAM" id="Phobius"/>
    </source>
</evidence>
<keyword evidence="1" id="KW-1133">Transmembrane helix</keyword>
<accession>A0ABU4EZ88</accession>
<name>A0ABU4EZ88_WILMA</name>
<gene>
    <name evidence="2" type="ORF">R4198_22990</name>
</gene>
<keyword evidence="1" id="KW-0812">Transmembrane</keyword>